<feature type="domain" description="Glycosyl transferase family 1" evidence="1">
    <location>
        <begin position="184"/>
        <end position="338"/>
    </location>
</feature>
<dbReference type="AlphaFoldDB" id="A5G4Q0"/>
<dbReference type="SUPFAM" id="SSF53756">
    <property type="entry name" value="UDP-Glycosyltransferase/glycogen phosphorylase"/>
    <property type="match status" value="1"/>
</dbReference>
<dbReference type="PANTHER" id="PTHR45947">
    <property type="entry name" value="SULFOQUINOVOSYL TRANSFERASE SQD2"/>
    <property type="match status" value="1"/>
</dbReference>
<dbReference type="InterPro" id="IPR028098">
    <property type="entry name" value="Glyco_trans_4-like_N"/>
</dbReference>
<dbReference type="PANTHER" id="PTHR45947:SF3">
    <property type="entry name" value="SULFOQUINOVOSYL TRANSFERASE SQD2"/>
    <property type="match status" value="1"/>
</dbReference>
<dbReference type="GO" id="GO:0016757">
    <property type="term" value="F:glycosyltransferase activity"/>
    <property type="evidence" value="ECO:0007669"/>
    <property type="project" value="InterPro"/>
</dbReference>
<evidence type="ECO:0000259" key="2">
    <source>
        <dbReference type="Pfam" id="PF13439"/>
    </source>
</evidence>
<dbReference type="Pfam" id="PF00534">
    <property type="entry name" value="Glycos_transf_1"/>
    <property type="match status" value="1"/>
</dbReference>
<dbReference type="Gene3D" id="3.40.50.2000">
    <property type="entry name" value="Glycogen Phosphorylase B"/>
    <property type="match status" value="2"/>
</dbReference>
<organism evidence="3 4">
    <name type="scientific">Geotalea uraniireducens (strain Rf4)</name>
    <name type="common">Geobacter uraniireducens</name>
    <dbReference type="NCBI Taxonomy" id="351605"/>
    <lineage>
        <taxon>Bacteria</taxon>
        <taxon>Pseudomonadati</taxon>
        <taxon>Thermodesulfobacteriota</taxon>
        <taxon>Desulfuromonadia</taxon>
        <taxon>Geobacterales</taxon>
        <taxon>Geobacteraceae</taxon>
        <taxon>Geotalea</taxon>
    </lineage>
</organism>
<reference evidence="3 4" key="1">
    <citation type="submission" date="2007-05" db="EMBL/GenBank/DDBJ databases">
        <title>Complete sequence of Geobacter uraniireducens Rf4.</title>
        <authorList>
            <consortium name="US DOE Joint Genome Institute"/>
            <person name="Copeland A."/>
            <person name="Lucas S."/>
            <person name="Lapidus A."/>
            <person name="Barry K."/>
            <person name="Detter J.C."/>
            <person name="Glavina del Rio T."/>
            <person name="Hammon N."/>
            <person name="Israni S."/>
            <person name="Dalin E."/>
            <person name="Tice H."/>
            <person name="Pitluck S."/>
            <person name="Chertkov O."/>
            <person name="Brettin T."/>
            <person name="Bruce D."/>
            <person name="Han C."/>
            <person name="Schmutz J."/>
            <person name="Larimer F."/>
            <person name="Land M."/>
            <person name="Hauser L."/>
            <person name="Kyrpides N."/>
            <person name="Mikhailova N."/>
            <person name="Shelobolina E."/>
            <person name="Aklujkar M."/>
            <person name="Lovley D."/>
            <person name="Richardson P."/>
        </authorList>
    </citation>
    <scope>NUCLEOTIDE SEQUENCE [LARGE SCALE GENOMIC DNA]</scope>
    <source>
        <strain evidence="3 4">Rf4</strain>
    </source>
</reference>
<dbReference type="InterPro" id="IPR001296">
    <property type="entry name" value="Glyco_trans_1"/>
</dbReference>
<protein>
    <submittedName>
        <fullName evidence="3">Glycosyl transferase, group 1</fullName>
    </submittedName>
</protein>
<dbReference type="KEGG" id="gur:Gura_2591"/>
<evidence type="ECO:0000313" key="3">
    <source>
        <dbReference type="EMBL" id="ABQ26768.1"/>
    </source>
</evidence>
<dbReference type="HOGENOM" id="CLU_009583_0_3_7"/>
<proteinExistence type="predicted"/>
<feature type="domain" description="Glycosyltransferase subfamily 4-like N-terminal" evidence="2">
    <location>
        <begin position="12"/>
        <end position="170"/>
    </location>
</feature>
<gene>
    <name evidence="3" type="ordered locus">Gura_2591</name>
</gene>
<dbReference type="STRING" id="351605.Gura_2591"/>
<dbReference type="InterPro" id="IPR050194">
    <property type="entry name" value="Glycosyltransferase_grp1"/>
</dbReference>
<keyword evidence="4" id="KW-1185">Reference proteome</keyword>
<dbReference type="EMBL" id="CP000698">
    <property type="protein sequence ID" value="ABQ26768.1"/>
    <property type="molecule type" value="Genomic_DNA"/>
</dbReference>
<dbReference type="RefSeq" id="WP_011939446.1">
    <property type="nucleotide sequence ID" value="NC_009483.1"/>
</dbReference>
<evidence type="ECO:0000313" key="4">
    <source>
        <dbReference type="Proteomes" id="UP000006695"/>
    </source>
</evidence>
<dbReference type="CAZy" id="GT4">
    <property type="family name" value="Glycosyltransferase Family 4"/>
</dbReference>
<dbReference type="Pfam" id="PF13439">
    <property type="entry name" value="Glyco_transf_4"/>
    <property type="match status" value="1"/>
</dbReference>
<dbReference type="OrthoDB" id="5490278at2"/>
<evidence type="ECO:0000259" key="1">
    <source>
        <dbReference type="Pfam" id="PF00534"/>
    </source>
</evidence>
<dbReference type="Proteomes" id="UP000006695">
    <property type="component" value="Chromosome"/>
</dbReference>
<keyword evidence="3" id="KW-0808">Transferase</keyword>
<sequence>MKIVHLVSAGVIGGAEKIALQLATYQKNAGNDVEIWFLFKGGPIKAEAEKLGIKTQLCGVRNGWDISGAINLSRQLSCHHPDIIHVHAFSIGFLVALMKRKQSIILEHEHGCIFSSNGLVKRLYNIIIRRFVHLADAYIAVSEATRRALINTLCINNDAIRTIPNGVDLSLFEQERDPHRKKLELGIPGNSLVVGTVGRLVNEKGMDGFVRAAALIRNQLQDVHFVIAGDGPCRAELTALIADLGLGGAVSLLGMRNDVPELLTAFDLFALTSNRESFGIALVEAMASGVPVLAFGVDGIPEVIDERCGVLLGPGDVEGLAAAALALLRDSGKRSTMAVACRRRAEEFSIQTAFRQVSQLYTDLITARLKTAA</sequence>
<accession>A5G4Q0</accession>
<name>A5G4Q0_GEOUR</name>